<evidence type="ECO:0000256" key="6">
    <source>
        <dbReference type="ARBA" id="ARBA00023002"/>
    </source>
</evidence>
<dbReference type="SUPFAM" id="SSF102114">
    <property type="entry name" value="Radical SAM enzymes"/>
    <property type="match status" value="1"/>
</dbReference>
<feature type="domain" description="4Fe-4S ferredoxin-type" evidence="10">
    <location>
        <begin position="80"/>
        <end position="109"/>
    </location>
</feature>
<keyword evidence="7" id="KW-0408">Iron</keyword>
<dbReference type="InterPro" id="IPR040074">
    <property type="entry name" value="BssD/PflA/YjjW"/>
</dbReference>
<keyword evidence="4" id="KW-0949">S-adenosyl-L-methionine</keyword>
<dbReference type="AlphaFoldDB" id="A0A1H3I811"/>
<dbReference type="InterPro" id="IPR017900">
    <property type="entry name" value="4Fe4S_Fe_S_CS"/>
</dbReference>
<dbReference type="InterPro" id="IPR012839">
    <property type="entry name" value="Organic_radical_activase"/>
</dbReference>
<dbReference type="GO" id="GO:0046872">
    <property type="term" value="F:metal ion binding"/>
    <property type="evidence" value="ECO:0007669"/>
    <property type="project" value="UniProtKB-KW"/>
</dbReference>
<dbReference type="STRING" id="1528.SAMN04488579_12142"/>
<evidence type="ECO:0000259" key="11">
    <source>
        <dbReference type="PROSITE" id="PS51918"/>
    </source>
</evidence>
<evidence type="ECO:0000256" key="7">
    <source>
        <dbReference type="ARBA" id="ARBA00023004"/>
    </source>
</evidence>
<dbReference type="Pfam" id="PF04055">
    <property type="entry name" value="Radical_SAM"/>
    <property type="match status" value="1"/>
</dbReference>
<keyword evidence="3" id="KW-0004">4Fe-4S</keyword>
<dbReference type="InterPro" id="IPR058240">
    <property type="entry name" value="rSAM_sf"/>
</dbReference>
<evidence type="ECO:0000256" key="2">
    <source>
        <dbReference type="ARBA" id="ARBA00009777"/>
    </source>
</evidence>
<evidence type="ECO:0000256" key="8">
    <source>
        <dbReference type="ARBA" id="ARBA00023014"/>
    </source>
</evidence>
<dbReference type="Gene3D" id="3.30.70.20">
    <property type="match status" value="1"/>
</dbReference>
<keyword evidence="12" id="KW-0670">Pyruvate</keyword>
<dbReference type="Pfam" id="PF00037">
    <property type="entry name" value="Fer4"/>
    <property type="match status" value="2"/>
</dbReference>
<dbReference type="PANTHER" id="PTHR30352:SF4">
    <property type="entry name" value="PYRUVATE FORMATE-LYASE 2-ACTIVATING ENZYME"/>
    <property type="match status" value="1"/>
</dbReference>
<dbReference type="GO" id="GO:0016491">
    <property type="term" value="F:oxidoreductase activity"/>
    <property type="evidence" value="ECO:0007669"/>
    <property type="project" value="UniProtKB-KW"/>
</dbReference>
<evidence type="ECO:0000313" key="13">
    <source>
        <dbReference type="Proteomes" id="UP000199652"/>
    </source>
</evidence>
<protein>
    <submittedName>
        <fullName evidence="12">Pyruvate formate lyase activating enzyme</fullName>
    </submittedName>
</protein>
<feature type="domain" description="4Fe-4S ferredoxin-type" evidence="10">
    <location>
        <begin position="50"/>
        <end position="79"/>
    </location>
</feature>
<name>A0A1H3I811_EUBBA</name>
<dbReference type="SFLD" id="SFLDS00029">
    <property type="entry name" value="Radical_SAM"/>
    <property type="match status" value="1"/>
</dbReference>
<evidence type="ECO:0000256" key="3">
    <source>
        <dbReference type="ARBA" id="ARBA00022485"/>
    </source>
</evidence>
<evidence type="ECO:0000259" key="10">
    <source>
        <dbReference type="PROSITE" id="PS51379"/>
    </source>
</evidence>
<keyword evidence="8" id="KW-0411">Iron-sulfur</keyword>
<dbReference type="InterPro" id="IPR013785">
    <property type="entry name" value="Aldolase_TIM"/>
</dbReference>
<comment type="cofactor">
    <cofactor evidence="1">
        <name>[4Fe-4S] cluster</name>
        <dbReference type="ChEBI" id="CHEBI:49883"/>
    </cofactor>
</comment>
<dbReference type="InterPro" id="IPR017896">
    <property type="entry name" value="4Fe4S_Fe-S-bd"/>
</dbReference>
<dbReference type="PROSITE" id="PS01087">
    <property type="entry name" value="RADICAL_ACTIVATING"/>
    <property type="match status" value="1"/>
</dbReference>
<dbReference type="EMBL" id="FNOU01000021">
    <property type="protein sequence ID" value="SDY23555.1"/>
    <property type="molecule type" value="Genomic_DNA"/>
</dbReference>
<dbReference type="NCBIfam" id="TIGR02494">
    <property type="entry name" value="PFLE_PFLC"/>
    <property type="match status" value="1"/>
</dbReference>
<proteinExistence type="inferred from homology"/>
<evidence type="ECO:0000313" key="12">
    <source>
        <dbReference type="EMBL" id="SDY23555.1"/>
    </source>
</evidence>
<organism evidence="12 13">
    <name type="scientific">Eubacterium barkeri</name>
    <name type="common">Clostridium barkeri</name>
    <dbReference type="NCBI Taxonomy" id="1528"/>
    <lineage>
        <taxon>Bacteria</taxon>
        <taxon>Bacillati</taxon>
        <taxon>Bacillota</taxon>
        <taxon>Clostridia</taxon>
        <taxon>Eubacteriales</taxon>
        <taxon>Eubacteriaceae</taxon>
        <taxon>Eubacterium</taxon>
    </lineage>
</organism>
<dbReference type="GO" id="GO:0016829">
    <property type="term" value="F:lyase activity"/>
    <property type="evidence" value="ECO:0007669"/>
    <property type="project" value="UniProtKB-KW"/>
</dbReference>
<accession>A0A1H3I811</accession>
<dbReference type="Proteomes" id="UP000199652">
    <property type="component" value="Unassembled WGS sequence"/>
</dbReference>
<dbReference type="PROSITE" id="PS51918">
    <property type="entry name" value="RADICAL_SAM"/>
    <property type="match status" value="1"/>
</dbReference>
<dbReference type="GO" id="GO:0051539">
    <property type="term" value="F:4 iron, 4 sulfur cluster binding"/>
    <property type="evidence" value="ECO:0007669"/>
    <property type="project" value="UniProtKB-KW"/>
</dbReference>
<evidence type="ECO:0000256" key="1">
    <source>
        <dbReference type="ARBA" id="ARBA00001966"/>
    </source>
</evidence>
<dbReference type="PROSITE" id="PS00198">
    <property type="entry name" value="4FE4S_FER_1"/>
    <property type="match status" value="1"/>
</dbReference>
<feature type="domain" description="Radical SAM core" evidence="11">
    <location>
        <begin position="19"/>
        <end position="307"/>
    </location>
</feature>
<dbReference type="SFLD" id="SFLDG01118">
    <property type="entry name" value="activating_enzymes__group_2"/>
    <property type="match status" value="1"/>
</dbReference>
<dbReference type="PIRSF" id="PIRSF000371">
    <property type="entry name" value="PFL_act_enz"/>
    <property type="match status" value="1"/>
</dbReference>
<keyword evidence="12" id="KW-0456">Lyase</keyword>
<dbReference type="SUPFAM" id="SSF54862">
    <property type="entry name" value="4Fe-4S ferredoxins"/>
    <property type="match status" value="1"/>
</dbReference>
<dbReference type="InterPro" id="IPR001989">
    <property type="entry name" value="Radical_activat_CS"/>
</dbReference>
<dbReference type="SFLD" id="SFLDG01066">
    <property type="entry name" value="organic_radical-activating_enz"/>
    <property type="match status" value="1"/>
</dbReference>
<keyword evidence="5" id="KW-0479">Metal-binding</keyword>
<gene>
    <name evidence="12" type="ORF">SAMN04488579_12142</name>
</gene>
<keyword evidence="13" id="KW-1185">Reference proteome</keyword>
<evidence type="ECO:0000256" key="5">
    <source>
        <dbReference type="ARBA" id="ARBA00022723"/>
    </source>
</evidence>
<evidence type="ECO:0000256" key="9">
    <source>
        <dbReference type="ARBA" id="ARBA00047365"/>
    </source>
</evidence>
<dbReference type="PROSITE" id="PS51379">
    <property type="entry name" value="4FE4S_FER_2"/>
    <property type="match status" value="2"/>
</dbReference>
<dbReference type="Gene3D" id="3.20.20.70">
    <property type="entry name" value="Aldolase class I"/>
    <property type="match status" value="1"/>
</dbReference>
<comment type="similarity">
    <text evidence="2">Belongs to the organic radical-activating enzymes family.</text>
</comment>
<keyword evidence="6" id="KW-0560">Oxidoreductase</keyword>
<dbReference type="CDD" id="cd01335">
    <property type="entry name" value="Radical_SAM"/>
    <property type="match status" value="1"/>
</dbReference>
<evidence type="ECO:0000256" key="4">
    <source>
        <dbReference type="ARBA" id="ARBA00022691"/>
    </source>
</evidence>
<comment type="catalytic activity">
    <reaction evidence="9">
        <text>glycyl-[protein] + reduced [flavodoxin] + S-adenosyl-L-methionine = glycin-2-yl radical-[protein] + semiquinone [flavodoxin] + 5'-deoxyadenosine + L-methionine + H(+)</text>
        <dbReference type="Rhea" id="RHEA:61976"/>
        <dbReference type="Rhea" id="RHEA-COMP:10622"/>
        <dbReference type="Rhea" id="RHEA-COMP:14480"/>
        <dbReference type="Rhea" id="RHEA-COMP:15993"/>
        <dbReference type="Rhea" id="RHEA-COMP:15994"/>
        <dbReference type="ChEBI" id="CHEBI:15378"/>
        <dbReference type="ChEBI" id="CHEBI:17319"/>
        <dbReference type="ChEBI" id="CHEBI:29947"/>
        <dbReference type="ChEBI" id="CHEBI:32722"/>
        <dbReference type="ChEBI" id="CHEBI:57618"/>
        <dbReference type="ChEBI" id="CHEBI:57844"/>
        <dbReference type="ChEBI" id="CHEBI:59789"/>
        <dbReference type="ChEBI" id="CHEBI:140311"/>
    </reaction>
</comment>
<dbReference type="RefSeq" id="WP_176770921.1">
    <property type="nucleotide sequence ID" value="NZ_FNOU01000021.1"/>
</dbReference>
<sequence>MDDKFQLGLVLNIQRFTVHDGPGIRTEIFLKGCPMRCTWCSNPESQIIHPEVGVHADKCIGCGACLAACQRGAHIVKDGLVTGIDYSLCAYCMDCVKECPTGTLKGYGEWKSVKSLMKVIEADRSYYKNSGGGVTISGGDPLVQWEFVRELLRQCKKKRINTCVESELYCRQHVLDEILPYADLIISDIKHIDPEVHKGFAGVSNALVLENIKHVVDCKVPLILRIPIVPGYNDDEANIRGTAAFIQKELGNRIVQLQLLPFRPMGEDKYLSLGREYPMEGQKQIDAKVYMPANRHIAEIFREYGVPVENGADNLNAEMVAGGKR</sequence>
<reference evidence="13" key="1">
    <citation type="submission" date="2016-10" db="EMBL/GenBank/DDBJ databases">
        <authorList>
            <person name="Varghese N."/>
            <person name="Submissions S."/>
        </authorList>
    </citation>
    <scope>NUCLEOTIDE SEQUENCE [LARGE SCALE GENOMIC DNA]</scope>
    <source>
        <strain evidence="13">VPI 5359</strain>
    </source>
</reference>
<dbReference type="InterPro" id="IPR007197">
    <property type="entry name" value="rSAM"/>
</dbReference>
<dbReference type="PANTHER" id="PTHR30352">
    <property type="entry name" value="PYRUVATE FORMATE-LYASE-ACTIVATING ENZYME"/>
    <property type="match status" value="1"/>
</dbReference>
<dbReference type="InterPro" id="IPR034457">
    <property type="entry name" value="Organic_radical-activating"/>
</dbReference>